<dbReference type="Proteomes" id="UP001202328">
    <property type="component" value="Unassembled WGS sequence"/>
</dbReference>
<accession>A0AAD4T4H9</accession>
<feature type="region of interest" description="Disordered" evidence="1">
    <location>
        <begin position="1"/>
        <end position="21"/>
    </location>
</feature>
<reference evidence="2" key="1">
    <citation type="submission" date="2022-04" db="EMBL/GenBank/DDBJ databases">
        <title>A functionally conserved STORR gene fusion in Papaver species that diverged 16.8 million years ago.</title>
        <authorList>
            <person name="Catania T."/>
        </authorList>
    </citation>
    <scope>NUCLEOTIDE SEQUENCE</scope>
    <source>
        <strain evidence="2">S-188037</strain>
    </source>
</reference>
<evidence type="ECO:0000256" key="1">
    <source>
        <dbReference type="SAM" id="MobiDB-lite"/>
    </source>
</evidence>
<dbReference type="AlphaFoldDB" id="A0AAD4T4H9"/>
<organism evidence="2 3">
    <name type="scientific">Papaver atlanticum</name>
    <dbReference type="NCBI Taxonomy" id="357466"/>
    <lineage>
        <taxon>Eukaryota</taxon>
        <taxon>Viridiplantae</taxon>
        <taxon>Streptophyta</taxon>
        <taxon>Embryophyta</taxon>
        <taxon>Tracheophyta</taxon>
        <taxon>Spermatophyta</taxon>
        <taxon>Magnoliopsida</taxon>
        <taxon>Ranunculales</taxon>
        <taxon>Papaveraceae</taxon>
        <taxon>Papaveroideae</taxon>
        <taxon>Papaver</taxon>
    </lineage>
</organism>
<gene>
    <name evidence="2" type="ORF">MKW98_029741</name>
</gene>
<sequence>MLEFDEQINDPEEGLDESHEEDVQEEMIWMLQHYIFGGIKMFFTWFRNKQLLEMVQWGFHNLIMQTTTEKGKHYCRKVNHGILNLLLQATVEGGQVCLIEDFIMLRGISLTYIRFHVCN</sequence>
<evidence type="ECO:0000313" key="3">
    <source>
        <dbReference type="Proteomes" id="UP001202328"/>
    </source>
</evidence>
<protein>
    <submittedName>
        <fullName evidence="2">Uncharacterized protein</fullName>
    </submittedName>
</protein>
<dbReference type="EMBL" id="JAJJMB010005286">
    <property type="protein sequence ID" value="KAI3939965.1"/>
    <property type="molecule type" value="Genomic_DNA"/>
</dbReference>
<comment type="caution">
    <text evidence="2">The sequence shown here is derived from an EMBL/GenBank/DDBJ whole genome shotgun (WGS) entry which is preliminary data.</text>
</comment>
<proteinExistence type="predicted"/>
<keyword evidence="3" id="KW-1185">Reference proteome</keyword>
<evidence type="ECO:0000313" key="2">
    <source>
        <dbReference type="EMBL" id="KAI3939965.1"/>
    </source>
</evidence>
<name>A0AAD4T4H9_9MAGN</name>